<gene>
    <name evidence="4" type="ordered locus">Zymop_0793</name>
</gene>
<sequence length="368" mass="40259">MILTCPACHTRYEVQDGMITANGRRVRCANCGQSWIAYPDENAENTPVSISDALSGESDKSNLSEDKDINSAISDKTEIAPVKNSEKKSVSSPNQDQANIVSEKKTPSFSQSDHTFSKASKETNDSDIVSSVEDEATDSQQVPFAVEAHSAKPSPDKAPSLSDNETDHKLSSEDPLKPDSGEENFASFSYKLSSSTPDYNFSENEDEENTQAYNFQNHRSSLPANPSKPWMKNWLLGTIAALFVLLIASAVFYFSHRTHAPAPLSSVKSANNTLTIEHVTNERHRTNSNNELLSISGQIINHDHKALKVPDIRIDLLDDSGQSVFNWVAPAPIASLKPDEAAQFDSATFNIPPTARSISIDFASNPEK</sequence>
<name>F8ESB9_ZYMMT</name>
<evidence type="ECO:0000256" key="1">
    <source>
        <dbReference type="SAM" id="MobiDB-lite"/>
    </source>
</evidence>
<feature type="compositionally biased region" description="Polar residues" evidence="1">
    <location>
        <begin position="90"/>
        <end position="100"/>
    </location>
</feature>
<feature type="compositionally biased region" description="Basic and acidic residues" evidence="1">
    <location>
        <begin position="57"/>
        <end position="69"/>
    </location>
</feature>
<dbReference type="STRING" id="579138.Zymop_0793"/>
<feature type="domain" description="Zinc finger/thioredoxin putative" evidence="3">
    <location>
        <begin position="1"/>
        <end position="35"/>
    </location>
</feature>
<dbReference type="NCBIfam" id="TIGR02098">
    <property type="entry name" value="MJ0042_CXXC"/>
    <property type="match status" value="1"/>
</dbReference>
<dbReference type="Proteomes" id="UP000000491">
    <property type="component" value="Chromosome"/>
</dbReference>
<dbReference type="InterPro" id="IPR011723">
    <property type="entry name" value="Znf/thioredoxin_put"/>
</dbReference>
<feature type="region of interest" description="Disordered" evidence="1">
    <location>
        <begin position="45"/>
        <end position="184"/>
    </location>
</feature>
<reference evidence="4 5" key="1">
    <citation type="journal article" date="2011" name="J. Bacteriol.">
        <title>Genome sequence of the ethanol-producing Zymomonas mobilis subsp. pomaceae lectotype strain ATCC 29192.</title>
        <authorList>
            <person name="Kouvelis V.N."/>
            <person name="Davenport K.W."/>
            <person name="Brettin T.S."/>
            <person name="Bruce D."/>
            <person name="Detter C."/>
            <person name="Han C.S."/>
            <person name="Nolan M."/>
            <person name="Tapia R."/>
            <person name="Damoulaki A."/>
            <person name="Kyrpides N.C."/>
            <person name="Typas M.A."/>
            <person name="Pappas K.M."/>
        </authorList>
    </citation>
    <scope>NUCLEOTIDE SEQUENCE [LARGE SCALE GENOMIC DNA]</scope>
    <source>
        <strain evidence="5">ATCC 29192 / DSM 22645 / JCM 10191 / CCUG 17912 / NBRC 13757 / NCIMB 11200 / NRRL B-4491 / Barker I</strain>
    </source>
</reference>
<protein>
    <submittedName>
        <fullName evidence="4">MJ0042 family finger-like protein</fullName>
    </submittedName>
</protein>
<feature type="compositionally biased region" description="Basic and acidic residues" evidence="1">
    <location>
        <begin position="165"/>
        <end position="180"/>
    </location>
</feature>
<proteinExistence type="predicted"/>
<dbReference type="KEGG" id="zmp:Zymop_0793"/>
<dbReference type="RefSeq" id="WP_013934090.1">
    <property type="nucleotide sequence ID" value="NC_015709.1"/>
</dbReference>
<evidence type="ECO:0000313" key="5">
    <source>
        <dbReference type="Proteomes" id="UP000000491"/>
    </source>
</evidence>
<accession>F8ESB9</accession>
<keyword evidence="2" id="KW-0812">Transmembrane</keyword>
<dbReference type="EMBL" id="CP002865">
    <property type="protein sequence ID" value="AEI37694.1"/>
    <property type="molecule type" value="Genomic_DNA"/>
</dbReference>
<dbReference type="eggNOG" id="ENOG5032ZVA">
    <property type="taxonomic scope" value="Bacteria"/>
</dbReference>
<feature type="compositionally biased region" description="Basic and acidic residues" evidence="1">
    <location>
        <begin position="115"/>
        <end position="124"/>
    </location>
</feature>
<dbReference type="Pfam" id="PF13717">
    <property type="entry name" value="Zn_ribbon_4"/>
    <property type="match status" value="1"/>
</dbReference>
<keyword evidence="2" id="KW-1133">Transmembrane helix</keyword>
<dbReference type="HOGENOM" id="CLU_752176_0_0_5"/>
<evidence type="ECO:0000256" key="2">
    <source>
        <dbReference type="SAM" id="Phobius"/>
    </source>
</evidence>
<dbReference type="PATRIC" id="fig|579138.3.peg.833"/>
<keyword evidence="2" id="KW-0472">Membrane</keyword>
<evidence type="ECO:0000259" key="3">
    <source>
        <dbReference type="Pfam" id="PF13717"/>
    </source>
</evidence>
<dbReference type="AlphaFoldDB" id="F8ESB9"/>
<feature type="transmembrane region" description="Helical" evidence="2">
    <location>
        <begin position="234"/>
        <end position="254"/>
    </location>
</feature>
<evidence type="ECO:0000313" key="4">
    <source>
        <dbReference type="EMBL" id="AEI37694.1"/>
    </source>
</evidence>
<organism evidence="4 5">
    <name type="scientific">Zymomonas mobilis subsp. pomaceae (strain ATCC 29192 / DSM 22645 / JCM 10191 / CCUG 17912 / NBRC 13757 / NCIMB 11200 / NRRL B-4491 / Barker I)</name>
    <dbReference type="NCBI Taxonomy" id="579138"/>
    <lineage>
        <taxon>Bacteria</taxon>
        <taxon>Pseudomonadati</taxon>
        <taxon>Pseudomonadota</taxon>
        <taxon>Alphaproteobacteria</taxon>
        <taxon>Sphingomonadales</taxon>
        <taxon>Zymomonadaceae</taxon>
        <taxon>Zymomonas</taxon>
    </lineage>
</organism>